<feature type="domain" description="AMP-dependent synthetase/ligase" evidence="4">
    <location>
        <begin position="37"/>
        <end position="404"/>
    </location>
</feature>
<dbReference type="PROSITE" id="PS00455">
    <property type="entry name" value="AMP_BINDING"/>
    <property type="match status" value="1"/>
</dbReference>
<dbReference type="Pfam" id="PF13193">
    <property type="entry name" value="AMP-binding_C"/>
    <property type="match status" value="1"/>
</dbReference>
<keyword evidence="7" id="KW-1185">Reference proteome</keyword>
<evidence type="ECO:0000313" key="7">
    <source>
        <dbReference type="Proteomes" id="UP000650833"/>
    </source>
</evidence>
<dbReference type="Pfam" id="PF00501">
    <property type="entry name" value="AMP-binding"/>
    <property type="match status" value="1"/>
</dbReference>
<name>A0A8H7QYN1_9FUNG</name>
<dbReference type="OrthoDB" id="1898221at2759"/>
<dbReference type="FunFam" id="3.40.50.12780:FF:000003">
    <property type="entry name" value="Long-chain-fatty-acid--CoA ligase FadD"/>
    <property type="match status" value="1"/>
</dbReference>
<organism evidence="6 7">
    <name type="scientific">Mucor plumbeus</name>
    <dbReference type="NCBI Taxonomy" id="97098"/>
    <lineage>
        <taxon>Eukaryota</taxon>
        <taxon>Fungi</taxon>
        <taxon>Fungi incertae sedis</taxon>
        <taxon>Mucoromycota</taxon>
        <taxon>Mucoromycotina</taxon>
        <taxon>Mucoromycetes</taxon>
        <taxon>Mucorales</taxon>
        <taxon>Mucorineae</taxon>
        <taxon>Mucoraceae</taxon>
        <taxon>Mucor</taxon>
    </lineage>
</organism>
<dbReference type="InterPro" id="IPR045851">
    <property type="entry name" value="AMP-bd_C_sf"/>
</dbReference>
<dbReference type="PANTHER" id="PTHR24096:SF149">
    <property type="entry name" value="AMP-BINDING DOMAIN-CONTAINING PROTEIN-RELATED"/>
    <property type="match status" value="1"/>
</dbReference>
<comment type="caution">
    <text evidence="6">The sequence shown here is derived from an EMBL/GenBank/DDBJ whole genome shotgun (WGS) entry which is preliminary data.</text>
</comment>
<feature type="chain" id="PRO_5034227747" evidence="3">
    <location>
        <begin position="18"/>
        <end position="558"/>
    </location>
</feature>
<dbReference type="Proteomes" id="UP000650833">
    <property type="component" value="Unassembled WGS sequence"/>
</dbReference>
<evidence type="ECO:0000259" key="4">
    <source>
        <dbReference type="Pfam" id="PF00501"/>
    </source>
</evidence>
<feature type="signal peptide" evidence="3">
    <location>
        <begin position="1"/>
        <end position="17"/>
    </location>
</feature>
<sequence>MPNLFSFFFFFSQMVYTSKLPAIEEPKTGIIQFIFANTNKTPDDKPLLIDALNDRFITYAQLKDSVLKFGAGLQDVCDFNSTDVLALYAPNQYNYSIPLLGAVAANGATTTANPNYNVEELTYQLEMTKAKVLICHEENLETALQASERVGILKKNIFIFGEKAVKGIQPFQTALIRERKAVPVELTHEEAKDKVAYLCFSSGTTGKSKGVMTTHANITANTCQYTALDNAFIDANVDRMIGVLPLFHIFGLTAILHTALYWGIPVYILPRFDLVKFCETVESRKITFACLVPPIYLLLAKNEIIPKYDLSSLRIGISGAAPLSADLGREVKARLPNLTIKQGYGLTETSPSAIVEPTDRTIDGSTGILLPNMLAKVVDENGKEVPQGERGELWLKGPNIMKGYINNPEATADCIDKEGYFHTGDVVVVDKDQHFYVVDRIKELIKYKGFQVPPAELEGILLTSPIIADCAVIGVYDANQASEIPRAYVTLKPNVIPSDKVAKEIMKFVADQVVPYKQVRTVRFVDVIPKSPAGKILRRLLRDAALEEEKNNTNKPRL</sequence>
<gene>
    <name evidence="6" type="ORF">INT46_011371</name>
</gene>
<evidence type="ECO:0000259" key="5">
    <source>
        <dbReference type="Pfam" id="PF13193"/>
    </source>
</evidence>
<accession>A0A8H7QYN1</accession>
<dbReference type="Gene3D" id="3.30.300.30">
    <property type="match status" value="1"/>
</dbReference>
<evidence type="ECO:0000313" key="6">
    <source>
        <dbReference type="EMBL" id="KAG2200250.1"/>
    </source>
</evidence>
<dbReference type="GO" id="GO:0016405">
    <property type="term" value="F:CoA-ligase activity"/>
    <property type="evidence" value="ECO:0007669"/>
    <property type="project" value="TreeGrafter"/>
</dbReference>
<feature type="domain" description="AMP-binding enzyme C-terminal" evidence="5">
    <location>
        <begin position="456"/>
        <end position="535"/>
    </location>
</feature>
<dbReference type="PANTHER" id="PTHR24096">
    <property type="entry name" value="LONG-CHAIN-FATTY-ACID--COA LIGASE"/>
    <property type="match status" value="1"/>
</dbReference>
<dbReference type="CDD" id="cd05911">
    <property type="entry name" value="Firefly_Luc_like"/>
    <property type="match status" value="1"/>
</dbReference>
<comment type="similarity">
    <text evidence="1">Belongs to the ATP-dependent AMP-binding enzyme family.</text>
</comment>
<protein>
    <submittedName>
        <fullName evidence="6">Uncharacterized protein</fullName>
    </submittedName>
</protein>
<keyword evidence="3" id="KW-0732">Signal</keyword>
<evidence type="ECO:0000256" key="2">
    <source>
        <dbReference type="ARBA" id="ARBA00022598"/>
    </source>
</evidence>
<dbReference type="InterPro" id="IPR020845">
    <property type="entry name" value="AMP-binding_CS"/>
</dbReference>
<dbReference type="AlphaFoldDB" id="A0A8H7QYN1"/>
<dbReference type="SUPFAM" id="SSF56801">
    <property type="entry name" value="Acetyl-CoA synthetase-like"/>
    <property type="match status" value="1"/>
</dbReference>
<proteinExistence type="inferred from homology"/>
<dbReference type="Gene3D" id="3.40.50.12780">
    <property type="entry name" value="N-terminal domain of ligase-like"/>
    <property type="match status" value="1"/>
</dbReference>
<reference evidence="6" key="1">
    <citation type="submission" date="2020-12" db="EMBL/GenBank/DDBJ databases">
        <title>Metabolic potential, ecology and presence of endohyphal bacteria is reflected in genomic diversity of Mucoromycotina.</title>
        <authorList>
            <person name="Muszewska A."/>
            <person name="Okrasinska A."/>
            <person name="Steczkiewicz K."/>
            <person name="Drgas O."/>
            <person name="Orlowska M."/>
            <person name="Perlinska-Lenart U."/>
            <person name="Aleksandrzak-Piekarczyk T."/>
            <person name="Szatraj K."/>
            <person name="Zielenkiewicz U."/>
            <person name="Pilsyk S."/>
            <person name="Malc E."/>
            <person name="Mieczkowski P."/>
            <person name="Kruszewska J.S."/>
            <person name="Biernat P."/>
            <person name="Pawlowska J."/>
        </authorList>
    </citation>
    <scope>NUCLEOTIDE SEQUENCE</scope>
    <source>
        <strain evidence="6">CBS 226.32</strain>
    </source>
</reference>
<dbReference type="InterPro" id="IPR042099">
    <property type="entry name" value="ANL_N_sf"/>
</dbReference>
<dbReference type="InterPro" id="IPR025110">
    <property type="entry name" value="AMP-bd_C"/>
</dbReference>
<dbReference type="InterPro" id="IPR000873">
    <property type="entry name" value="AMP-dep_synth/lig_dom"/>
</dbReference>
<evidence type="ECO:0000256" key="1">
    <source>
        <dbReference type="ARBA" id="ARBA00006432"/>
    </source>
</evidence>
<dbReference type="EMBL" id="JAEPRC010000323">
    <property type="protein sequence ID" value="KAG2200250.1"/>
    <property type="molecule type" value="Genomic_DNA"/>
</dbReference>
<keyword evidence="2" id="KW-0436">Ligase</keyword>
<evidence type="ECO:0000256" key="3">
    <source>
        <dbReference type="SAM" id="SignalP"/>
    </source>
</evidence>